<dbReference type="AlphaFoldDB" id="A0A2J4JNE0"/>
<organism evidence="1 2">
    <name type="scientific">Faecalibacterium prausnitzii</name>
    <dbReference type="NCBI Taxonomy" id="853"/>
    <lineage>
        <taxon>Bacteria</taxon>
        <taxon>Bacillati</taxon>
        <taxon>Bacillota</taxon>
        <taxon>Clostridia</taxon>
        <taxon>Eubacteriales</taxon>
        <taxon>Oscillospiraceae</taxon>
        <taxon>Faecalibacterium</taxon>
    </lineage>
</organism>
<comment type="caution">
    <text evidence="1">The sequence shown here is derived from an EMBL/GenBank/DDBJ whole genome shotgun (WGS) entry which is preliminary data.</text>
</comment>
<dbReference type="Proteomes" id="UP000221015">
    <property type="component" value="Unassembled WGS sequence"/>
</dbReference>
<protein>
    <submittedName>
        <fullName evidence="1">Uncharacterized protein</fullName>
    </submittedName>
</protein>
<dbReference type="RefSeq" id="WP_097781665.1">
    <property type="nucleotide sequence ID" value="NZ_NMTS02000056.1"/>
</dbReference>
<accession>A0A2J4JNE0</accession>
<name>A0A2J4JNE0_9FIRM</name>
<reference evidence="1 2" key="1">
    <citation type="journal article" date="2017" name="Front. Microbiol.">
        <title>New Insights into the Diversity of the Genus Faecalibacterium.</title>
        <authorList>
            <person name="Benevides L."/>
            <person name="Burman S."/>
            <person name="Martin R."/>
            <person name="Robert V."/>
            <person name="Thomas M."/>
            <person name="Miquel S."/>
            <person name="Chain F."/>
            <person name="Sokol H."/>
            <person name="Bermudez-Humaran L.G."/>
            <person name="Morrison M."/>
            <person name="Langella P."/>
            <person name="Azevedo V.A."/>
            <person name="Chatel J.M."/>
            <person name="Soares S."/>
        </authorList>
    </citation>
    <scope>NUCLEOTIDE SEQUENCE [LARGE SCALE GENOMIC DNA]</scope>
    <source>
        <strain evidence="1 2">CNCM I 4542</strain>
    </source>
</reference>
<sequence length="138" mass="14235">MMMPANFSAVAENEMTYVVGGSLVDVLAPAMTTANWQNVSANVIKIVGNAFLNTHGNNVLTTLFDGNYVPGDVIGNAFSTIGKAYNTGYNTFGGNWGFAVGALNAGMQILGGLSAIYTLGSSSVGLEFKGNGATLKLN</sequence>
<evidence type="ECO:0000313" key="1">
    <source>
        <dbReference type="EMBL" id="PLK29385.1"/>
    </source>
</evidence>
<dbReference type="EMBL" id="NMTS02000056">
    <property type="protein sequence ID" value="PLK29385.1"/>
    <property type="molecule type" value="Genomic_DNA"/>
</dbReference>
<evidence type="ECO:0000313" key="2">
    <source>
        <dbReference type="Proteomes" id="UP000221015"/>
    </source>
</evidence>
<proteinExistence type="predicted"/>
<gene>
    <name evidence="1" type="ORF">CGS50_009675</name>
</gene>